<reference evidence="1" key="1">
    <citation type="submission" date="2020-08" db="EMBL/GenBank/DDBJ databases">
        <title>Multicomponent nature underlies the extraordinary mechanical properties of spider dragline silk.</title>
        <authorList>
            <person name="Kono N."/>
            <person name="Nakamura H."/>
            <person name="Mori M."/>
            <person name="Yoshida Y."/>
            <person name="Ohtoshi R."/>
            <person name="Malay A.D."/>
            <person name="Moran D.A.P."/>
            <person name="Tomita M."/>
            <person name="Numata K."/>
            <person name="Arakawa K."/>
        </authorList>
    </citation>
    <scope>NUCLEOTIDE SEQUENCE</scope>
</reference>
<dbReference type="EMBL" id="BMAU01021203">
    <property type="protein sequence ID" value="GFX98778.1"/>
    <property type="molecule type" value="Genomic_DNA"/>
</dbReference>
<sequence>MPNTCAAMTPTHRRIRLEWCRAGGYWTAAEWNQVVFSDESRFNLICDDNRVRVWRPRGERLNPAFSLQRHITPTAGVMVWSHFSKRQCLASHSHGKSVTRLSPPCYYPSLACLIPRFVSNPAYLGLFRTITGVSFERQKRKAMDNAVTIKRMLCTSSRKENPQHAMRPADIDYWCQF</sequence>
<organism evidence="1 2">
    <name type="scientific">Trichonephila clavipes</name>
    <name type="common">Golden silk orbweaver</name>
    <name type="synonym">Nephila clavipes</name>
    <dbReference type="NCBI Taxonomy" id="2585209"/>
    <lineage>
        <taxon>Eukaryota</taxon>
        <taxon>Metazoa</taxon>
        <taxon>Ecdysozoa</taxon>
        <taxon>Arthropoda</taxon>
        <taxon>Chelicerata</taxon>
        <taxon>Arachnida</taxon>
        <taxon>Araneae</taxon>
        <taxon>Araneomorphae</taxon>
        <taxon>Entelegynae</taxon>
        <taxon>Araneoidea</taxon>
        <taxon>Nephilidae</taxon>
        <taxon>Trichonephila</taxon>
    </lineage>
</organism>
<accession>A0A8X6V8X3</accession>
<dbReference type="Gene3D" id="3.30.420.10">
    <property type="entry name" value="Ribonuclease H-like superfamily/Ribonuclease H"/>
    <property type="match status" value="1"/>
</dbReference>
<proteinExistence type="predicted"/>
<dbReference type="AlphaFoldDB" id="A0A8X6V8X3"/>
<dbReference type="GO" id="GO:0003676">
    <property type="term" value="F:nucleic acid binding"/>
    <property type="evidence" value="ECO:0007669"/>
    <property type="project" value="InterPro"/>
</dbReference>
<keyword evidence="2" id="KW-1185">Reference proteome</keyword>
<dbReference type="InterPro" id="IPR036397">
    <property type="entry name" value="RNaseH_sf"/>
</dbReference>
<evidence type="ECO:0000313" key="2">
    <source>
        <dbReference type="Proteomes" id="UP000887159"/>
    </source>
</evidence>
<evidence type="ECO:0000313" key="1">
    <source>
        <dbReference type="EMBL" id="GFX98778.1"/>
    </source>
</evidence>
<gene>
    <name evidence="1" type="primary">NCL1_17827</name>
    <name evidence="1" type="ORF">TNCV_1503541</name>
</gene>
<comment type="caution">
    <text evidence="1">The sequence shown here is derived from an EMBL/GenBank/DDBJ whole genome shotgun (WGS) entry which is preliminary data.</text>
</comment>
<name>A0A8X6V8X3_TRICX</name>
<protein>
    <submittedName>
        <fullName evidence="1">Transposable element Tcb1 transposase</fullName>
    </submittedName>
</protein>
<dbReference type="Proteomes" id="UP000887159">
    <property type="component" value="Unassembled WGS sequence"/>
</dbReference>